<dbReference type="PRINTS" id="PR00502">
    <property type="entry name" value="NUDIXFAMILY"/>
</dbReference>
<dbReference type="Gene3D" id="3.90.79.10">
    <property type="entry name" value="Nucleoside Triphosphate Pyrophosphohydrolase"/>
    <property type="match status" value="1"/>
</dbReference>
<evidence type="ECO:0000256" key="4">
    <source>
        <dbReference type="RuleBase" id="RU003476"/>
    </source>
</evidence>
<dbReference type="InterPro" id="IPR020084">
    <property type="entry name" value="NUDIX_hydrolase_CS"/>
</dbReference>
<name>A0AA35GAI9_9FIRM</name>
<keyword evidence="7" id="KW-1185">Reference proteome</keyword>
<gene>
    <name evidence="6" type="ORF">caldi_24440</name>
</gene>
<reference evidence="6" key="1">
    <citation type="submission" date="2022-03" db="EMBL/GenBank/DDBJ databases">
        <title>Complete genome sequence of Caldinitratiruptor microaerophilus.</title>
        <authorList>
            <person name="Mukaiyama R."/>
            <person name="Nishiyama T."/>
            <person name="Ueda K."/>
        </authorList>
    </citation>
    <scope>NUCLEOTIDE SEQUENCE</scope>
    <source>
        <strain evidence="6">JCM 16183</strain>
    </source>
</reference>
<dbReference type="Pfam" id="PF00293">
    <property type="entry name" value="NUDIX"/>
    <property type="match status" value="1"/>
</dbReference>
<dbReference type="PROSITE" id="PS51462">
    <property type="entry name" value="NUDIX"/>
    <property type="match status" value="1"/>
</dbReference>
<dbReference type="PANTHER" id="PTHR43222">
    <property type="entry name" value="NUDIX HYDROLASE 23"/>
    <property type="match status" value="1"/>
</dbReference>
<organism evidence="6 7">
    <name type="scientific">Caldinitratiruptor microaerophilus</name>
    <dbReference type="NCBI Taxonomy" id="671077"/>
    <lineage>
        <taxon>Bacteria</taxon>
        <taxon>Bacillati</taxon>
        <taxon>Bacillota</taxon>
        <taxon>Clostridia</taxon>
        <taxon>Eubacteriales</taxon>
        <taxon>Symbiobacteriaceae</taxon>
        <taxon>Caldinitratiruptor</taxon>
    </lineage>
</organism>
<dbReference type="KEGG" id="cmic:caldi_24440"/>
<proteinExistence type="inferred from homology"/>
<evidence type="ECO:0000256" key="1">
    <source>
        <dbReference type="ARBA" id="ARBA00001946"/>
    </source>
</evidence>
<dbReference type="InterPro" id="IPR020476">
    <property type="entry name" value="Nudix_hydrolase"/>
</dbReference>
<dbReference type="InterPro" id="IPR000086">
    <property type="entry name" value="NUDIX_hydrolase_dom"/>
</dbReference>
<comment type="similarity">
    <text evidence="4">Belongs to the Nudix hydrolase family.</text>
</comment>
<dbReference type="PROSITE" id="PS00893">
    <property type="entry name" value="NUDIX_BOX"/>
    <property type="match status" value="1"/>
</dbReference>
<sequence length="166" mass="18573">MKYCPRCGTPLVVRPAFGRERQVCPACGFVHFYDPKVATCTVPEHDGRIVLVRRAIEPGYGKWTFPGGYMDQGETVEDAALRETQEETGLDVALTGLLGVYSFRDSPVVVIVYRARVLGGALRVMPECLDARAFRPDEIPWEELAFPSTRRALEDLLGRRTARGRD</sequence>
<dbReference type="Pfam" id="PF14803">
    <property type="entry name" value="Zn_ribbon_Nudix"/>
    <property type="match status" value="1"/>
</dbReference>
<keyword evidence="2 4" id="KW-0378">Hydrolase</keyword>
<evidence type="ECO:0000313" key="7">
    <source>
        <dbReference type="Proteomes" id="UP001163687"/>
    </source>
</evidence>
<evidence type="ECO:0000313" key="6">
    <source>
        <dbReference type="EMBL" id="BDG61354.1"/>
    </source>
</evidence>
<dbReference type="GO" id="GO:0016787">
    <property type="term" value="F:hydrolase activity"/>
    <property type="evidence" value="ECO:0007669"/>
    <property type="project" value="UniProtKB-KW"/>
</dbReference>
<dbReference type="EMBL" id="AP025628">
    <property type="protein sequence ID" value="BDG61354.1"/>
    <property type="molecule type" value="Genomic_DNA"/>
</dbReference>
<dbReference type="InterPro" id="IPR029401">
    <property type="entry name" value="Nudix_N"/>
</dbReference>
<dbReference type="Gene3D" id="2.20.70.10">
    <property type="match status" value="1"/>
</dbReference>
<feature type="domain" description="Nudix hydrolase" evidence="5">
    <location>
        <begin position="32"/>
        <end position="157"/>
    </location>
</feature>
<evidence type="ECO:0000259" key="5">
    <source>
        <dbReference type="PROSITE" id="PS51462"/>
    </source>
</evidence>
<dbReference type="PANTHER" id="PTHR43222:SF2">
    <property type="entry name" value="NUDIX HYDROLASE 23, CHLOROPLASTIC"/>
    <property type="match status" value="1"/>
</dbReference>
<dbReference type="InterPro" id="IPR015797">
    <property type="entry name" value="NUDIX_hydrolase-like_dom_sf"/>
</dbReference>
<dbReference type="SUPFAM" id="SSF55811">
    <property type="entry name" value="Nudix"/>
    <property type="match status" value="1"/>
</dbReference>
<dbReference type="AlphaFoldDB" id="A0AA35GAI9"/>
<evidence type="ECO:0000256" key="2">
    <source>
        <dbReference type="ARBA" id="ARBA00022801"/>
    </source>
</evidence>
<evidence type="ECO:0000256" key="3">
    <source>
        <dbReference type="ARBA" id="ARBA00022842"/>
    </source>
</evidence>
<dbReference type="RefSeq" id="WP_264842009.1">
    <property type="nucleotide sequence ID" value="NZ_AP025628.1"/>
</dbReference>
<keyword evidence="3" id="KW-0460">Magnesium</keyword>
<dbReference type="Proteomes" id="UP001163687">
    <property type="component" value="Chromosome"/>
</dbReference>
<protein>
    <submittedName>
        <fullName evidence="6">ADP-ribose pyrophosphatase</fullName>
    </submittedName>
</protein>
<accession>A0AA35GAI9</accession>
<comment type="cofactor">
    <cofactor evidence="1">
        <name>Mg(2+)</name>
        <dbReference type="ChEBI" id="CHEBI:18420"/>
    </cofactor>
</comment>